<feature type="transmembrane region" description="Helical" evidence="1">
    <location>
        <begin position="107"/>
        <end position="127"/>
    </location>
</feature>
<dbReference type="HOGENOM" id="CLU_124911_2_1_7"/>
<dbReference type="KEGG" id="pca:Pcar_1825"/>
<keyword evidence="1" id="KW-0812">Transmembrane</keyword>
<keyword evidence="1" id="KW-1133">Transmembrane helix</keyword>
<evidence type="ECO:0000313" key="2">
    <source>
        <dbReference type="EMBL" id="ABA89066.1"/>
    </source>
</evidence>
<dbReference type="Pfam" id="PF04246">
    <property type="entry name" value="RseC_MucC"/>
    <property type="match status" value="1"/>
</dbReference>
<sequence length="156" mass="16690">MMQETGTVVELRGCHVAMVLCRKSTFCAGCAAMGLCHVGDDGRSMLVETHNVLGAVVGDKVRLASRAGQFLLASFLLYVVPLLALIGGAVLGEIIGAFYTLRIDPNLLAAIFGLSFLVGSFFIIRIGSRAIPRGTFMPEIIEILPGEECSEEQHGY</sequence>
<keyword evidence="1" id="KW-0472">Membrane</keyword>
<dbReference type="Proteomes" id="UP000002534">
    <property type="component" value="Chromosome"/>
</dbReference>
<evidence type="ECO:0000313" key="3">
    <source>
        <dbReference type="Proteomes" id="UP000002534"/>
    </source>
</evidence>
<dbReference type="PANTHER" id="PTHR35867">
    <property type="entry name" value="PROTEIN RSEC"/>
    <property type="match status" value="1"/>
</dbReference>
<protein>
    <submittedName>
        <fullName evidence="2">Membrane protein RseC</fullName>
    </submittedName>
</protein>
<reference evidence="3" key="1">
    <citation type="submission" date="2005-10" db="EMBL/GenBank/DDBJ databases">
        <title>Complete sequence of Pelobacter carbinolicus DSM 2380.</title>
        <authorList>
            <person name="Copeland A."/>
            <person name="Lucas S."/>
            <person name="Lapidus A."/>
            <person name="Barry K."/>
            <person name="Detter J.C."/>
            <person name="Glavina T."/>
            <person name="Hammon N."/>
            <person name="Israni S."/>
            <person name="Pitluck S."/>
            <person name="Chertkov O."/>
            <person name="Schmutz J."/>
            <person name="Larimer F."/>
            <person name="Land M."/>
            <person name="Kyrpides N."/>
            <person name="Ivanova N."/>
            <person name="Richardson P."/>
        </authorList>
    </citation>
    <scope>NUCLEOTIDE SEQUENCE [LARGE SCALE GENOMIC DNA]</scope>
    <source>
        <strain evidence="3">DSM 2380 / NBRC 103641 / GraBd1</strain>
    </source>
</reference>
<reference evidence="2 3" key="2">
    <citation type="journal article" date="2012" name="BMC Genomics">
        <title>The genome of Pelobacter carbinolicus reveals surprising metabolic capabilities and physiological features.</title>
        <authorList>
            <person name="Aklujkar M."/>
            <person name="Haveman S.A."/>
            <person name="Didonato R.Jr."/>
            <person name="Chertkov O."/>
            <person name="Han C.S."/>
            <person name="Land M.L."/>
            <person name="Brown P."/>
            <person name="Lovley D.R."/>
        </authorList>
    </citation>
    <scope>NUCLEOTIDE SEQUENCE [LARGE SCALE GENOMIC DNA]</scope>
    <source>
        <strain evidence="3">DSM 2380 / NBRC 103641 / GraBd1</strain>
    </source>
</reference>
<gene>
    <name evidence="2" type="ordered locus">Pcar_1825</name>
</gene>
<dbReference type="InterPro" id="IPR026268">
    <property type="entry name" value="RseC"/>
</dbReference>
<accession>Q3A3J1</accession>
<evidence type="ECO:0000256" key="1">
    <source>
        <dbReference type="SAM" id="Phobius"/>
    </source>
</evidence>
<name>Q3A3J1_SYNC1</name>
<feature type="transmembrane region" description="Helical" evidence="1">
    <location>
        <begin position="70"/>
        <end position="101"/>
    </location>
</feature>
<dbReference type="PIRSF" id="PIRSF004923">
    <property type="entry name" value="RseC"/>
    <property type="match status" value="1"/>
</dbReference>
<dbReference type="OrthoDB" id="5402011at2"/>
<keyword evidence="3" id="KW-1185">Reference proteome</keyword>
<dbReference type="AlphaFoldDB" id="Q3A3J1"/>
<dbReference type="InterPro" id="IPR007359">
    <property type="entry name" value="SigmaE_reg_RseC_MucC"/>
</dbReference>
<dbReference type="eggNOG" id="COG3086">
    <property type="taxonomic scope" value="Bacteria"/>
</dbReference>
<dbReference type="PANTHER" id="PTHR35867:SF1">
    <property type="entry name" value="PROTEIN RSEC"/>
    <property type="match status" value="1"/>
</dbReference>
<proteinExistence type="predicted"/>
<dbReference type="RefSeq" id="WP_011341569.1">
    <property type="nucleotide sequence ID" value="NC_007498.2"/>
</dbReference>
<dbReference type="EMBL" id="CP000142">
    <property type="protein sequence ID" value="ABA89066.1"/>
    <property type="molecule type" value="Genomic_DNA"/>
</dbReference>
<dbReference type="STRING" id="338963.Pcar_1825"/>
<organism evidence="2 3">
    <name type="scientific">Syntrophotalea carbinolica (strain DSM 2380 / NBRC 103641 / GraBd1)</name>
    <name type="common">Pelobacter carbinolicus</name>
    <dbReference type="NCBI Taxonomy" id="338963"/>
    <lineage>
        <taxon>Bacteria</taxon>
        <taxon>Pseudomonadati</taxon>
        <taxon>Thermodesulfobacteriota</taxon>
        <taxon>Desulfuromonadia</taxon>
        <taxon>Desulfuromonadales</taxon>
        <taxon>Syntrophotaleaceae</taxon>
        <taxon>Syntrophotalea</taxon>
    </lineage>
</organism>